<feature type="coiled-coil region" evidence="1">
    <location>
        <begin position="119"/>
        <end position="146"/>
    </location>
</feature>
<keyword evidence="3" id="KW-1185">Reference proteome</keyword>
<evidence type="ECO:0008006" key="4">
    <source>
        <dbReference type="Google" id="ProtNLM"/>
    </source>
</evidence>
<evidence type="ECO:0000313" key="3">
    <source>
        <dbReference type="Proteomes" id="UP000719412"/>
    </source>
</evidence>
<reference evidence="2" key="2">
    <citation type="submission" date="2021-08" db="EMBL/GenBank/DDBJ databases">
        <authorList>
            <person name="Eriksson T."/>
        </authorList>
    </citation>
    <scope>NUCLEOTIDE SEQUENCE</scope>
    <source>
        <strain evidence="2">Stoneville</strain>
        <tissue evidence="2">Whole head</tissue>
    </source>
</reference>
<evidence type="ECO:0000256" key="1">
    <source>
        <dbReference type="SAM" id="Coils"/>
    </source>
</evidence>
<dbReference type="PANTHER" id="PTHR19446">
    <property type="entry name" value="REVERSE TRANSCRIPTASES"/>
    <property type="match status" value="1"/>
</dbReference>
<reference evidence="2" key="1">
    <citation type="journal article" date="2020" name="J Insects Food Feed">
        <title>The yellow mealworm (Tenebrio molitor) genome: a resource for the emerging insects as food and feed industry.</title>
        <authorList>
            <person name="Eriksson T."/>
            <person name="Andere A."/>
            <person name="Kelstrup H."/>
            <person name="Emery V."/>
            <person name="Picard C."/>
        </authorList>
    </citation>
    <scope>NUCLEOTIDE SEQUENCE</scope>
    <source>
        <strain evidence="2">Stoneville</strain>
        <tissue evidence="2">Whole head</tissue>
    </source>
</reference>
<dbReference type="Proteomes" id="UP000719412">
    <property type="component" value="Unassembled WGS sequence"/>
</dbReference>
<dbReference type="EMBL" id="JABDTM020024054">
    <property type="protein sequence ID" value="KAH0814658.1"/>
    <property type="molecule type" value="Genomic_DNA"/>
</dbReference>
<sequence>MVPTVKAKKVVSTAIKSKSYAYKLQPLVDMLQKLKGICKLRDLKRPSPSVVDLMTESRLRKLVEYVKRATRAPEQETDGVEQWKRVSRNREKIVISKKAGDKPVTYAELLRKMQHTVKVHDIGIKIKNLRETKKDLRKNMGEAVTAQKVTAKKIFIKDIHESTTAEDVREELIKQATEGDKGAEDIVVTMAAKSNKGRKLFALATLPLETANKILKSEKLYVGWNACRIESANAPRRCFRCRFGHVRENCESEINREDSCWRCCEPGHKARDSKNEPHCAACNQKGHRAHEMACQVYKSKWAKKSERGRQGEWKRQSHAPVEAFTEEKLEAAVGRLVKRKAPGPEGIPAEAIKTTTRVAPRRRAKLVLIPKDDGTEQRKFKPICLIDTLGKVLEHLIKARLQNDVDERGGLSNNQFGFRQGLSQWT</sequence>
<proteinExistence type="predicted"/>
<organism evidence="2 3">
    <name type="scientific">Tenebrio molitor</name>
    <name type="common">Yellow mealworm beetle</name>
    <dbReference type="NCBI Taxonomy" id="7067"/>
    <lineage>
        <taxon>Eukaryota</taxon>
        <taxon>Metazoa</taxon>
        <taxon>Ecdysozoa</taxon>
        <taxon>Arthropoda</taxon>
        <taxon>Hexapoda</taxon>
        <taxon>Insecta</taxon>
        <taxon>Pterygota</taxon>
        <taxon>Neoptera</taxon>
        <taxon>Endopterygota</taxon>
        <taxon>Coleoptera</taxon>
        <taxon>Polyphaga</taxon>
        <taxon>Cucujiformia</taxon>
        <taxon>Tenebrionidae</taxon>
        <taxon>Tenebrio</taxon>
    </lineage>
</organism>
<accession>A0A8J6LCH5</accession>
<keyword evidence="1" id="KW-0175">Coiled coil</keyword>
<dbReference type="Gene3D" id="4.10.60.10">
    <property type="entry name" value="Zinc finger, CCHC-type"/>
    <property type="match status" value="1"/>
</dbReference>
<dbReference type="AlphaFoldDB" id="A0A8J6LCH5"/>
<protein>
    <recommendedName>
        <fullName evidence="4">Reverse transcriptase domain-containing protein</fullName>
    </recommendedName>
</protein>
<comment type="caution">
    <text evidence="2">The sequence shown here is derived from an EMBL/GenBank/DDBJ whole genome shotgun (WGS) entry which is preliminary data.</text>
</comment>
<name>A0A8J6LCH5_TENMO</name>
<evidence type="ECO:0000313" key="2">
    <source>
        <dbReference type="EMBL" id="KAH0814658.1"/>
    </source>
</evidence>
<gene>
    <name evidence="2" type="ORF">GEV33_008133</name>
</gene>